<dbReference type="Proteomes" id="UP000179786">
    <property type="component" value="Unassembled WGS sequence"/>
</dbReference>
<dbReference type="STRING" id="1859457.BET10_05865"/>
<reference evidence="1 2" key="1">
    <citation type="submission" date="2016-09" db="EMBL/GenBank/DDBJ databases">
        <title>Pseudoalteromonas amylolytica sp. nov., isolated from the surface seawater.</title>
        <authorList>
            <person name="Wu Y.-H."/>
            <person name="Cheng H."/>
            <person name="Jin X.-B."/>
            <person name="Wang C.-S."/>
            <person name="Xu X.-W."/>
        </authorList>
    </citation>
    <scope>NUCLEOTIDE SEQUENCE [LARGE SCALE GENOMIC DNA]</scope>
    <source>
        <strain evidence="1 2">JW1</strain>
    </source>
</reference>
<evidence type="ECO:0000313" key="2">
    <source>
        <dbReference type="Proteomes" id="UP000179786"/>
    </source>
</evidence>
<accession>A0A1S1MZA9</accession>
<name>A0A1S1MZA9_9GAMM</name>
<organism evidence="1 2">
    <name type="scientific">Pseudoalteromonas amylolytica</name>
    <dbReference type="NCBI Taxonomy" id="1859457"/>
    <lineage>
        <taxon>Bacteria</taxon>
        <taxon>Pseudomonadati</taxon>
        <taxon>Pseudomonadota</taxon>
        <taxon>Gammaproteobacteria</taxon>
        <taxon>Alteromonadales</taxon>
        <taxon>Pseudoalteromonadaceae</taxon>
        <taxon>Pseudoalteromonas</taxon>
    </lineage>
</organism>
<evidence type="ECO:0000313" key="1">
    <source>
        <dbReference type="EMBL" id="OHU92373.1"/>
    </source>
</evidence>
<sequence>MSIEFQNVLENPWVVGITCTLIGFMFRKITDYISGLRGYLSGRWYGVALDNEGNILKYDVYYVRHSKDALFVTGKRLYPKDQTNRTWDFYGAYRDRTVCGFFRSLDPQINSLGCVLLKNDNNTKVLTGYYMTHYEKTVSGGDYSEVVGTVNYKWCKEFDDSFSRLNNFKEPRIWQNLKLSFFQQRRM</sequence>
<dbReference type="AlphaFoldDB" id="A0A1S1MZA9"/>
<proteinExistence type="predicted"/>
<comment type="caution">
    <text evidence="1">The sequence shown here is derived from an EMBL/GenBank/DDBJ whole genome shotgun (WGS) entry which is preliminary data.</text>
</comment>
<gene>
    <name evidence="1" type="ORF">BET10_05865</name>
</gene>
<dbReference type="EMBL" id="MKJU01000010">
    <property type="protein sequence ID" value="OHU92373.1"/>
    <property type="molecule type" value="Genomic_DNA"/>
</dbReference>
<keyword evidence="2" id="KW-1185">Reference proteome</keyword>
<dbReference type="RefSeq" id="WP_070983617.1">
    <property type="nucleotide sequence ID" value="NZ_MKJU01000010.1"/>
</dbReference>
<protein>
    <submittedName>
        <fullName evidence="1">Uncharacterized protein</fullName>
    </submittedName>
</protein>